<accession>A0A284VKD7</accession>
<feature type="transmembrane region" description="Helical" evidence="1">
    <location>
        <begin position="106"/>
        <end position="125"/>
    </location>
</feature>
<feature type="transmembrane region" description="Helical" evidence="1">
    <location>
        <begin position="183"/>
        <end position="203"/>
    </location>
</feature>
<feature type="transmembrane region" description="Helical" evidence="1">
    <location>
        <begin position="12"/>
        <end position="31"/>
    </location>
</feature>
<sequence length="235" mass="26493">MIDWNNPQVKMAVYLVYGTSFVMMFFAIMIWKKRASHIELMKDFEYLAAFGLLHGLAEYSDIPRFLAWQPAWAYDLIKLILVTTSFAMLLAFGLSIISAGIEERRWIRGIPLGALIMYFWLLAYAGLDTIYGESAGISYKLAELAQRYSLGFLGAFVTMYAFIELSRKMNTIVGARAGRRFMYAGICFALYTVFGGLIVAPVFEVPVAVYRSVIAVLITVSVFGILRLFKVKNTA</sequence>
<dbReference type="OrthoDB" id="376718at2157"/>
<keyword evidence="1" id="KW-0472">Membrane</keyword>
<feature type="transmembrane region" description="Helical" evidence="1">
    <location>
        <begin position="145"/>
        <end position="163"/>
    </location>
</feature>
<reference evidence="3" key="1">
    <citation type="submission" date="2017-06" db="EMBL/GenBank/DDBJ databases">
        <authorList>
            <person name="Cremers G."/>
        </authorList>
    </citation>
    <scope>NUCLEOTIDE SEQUENCE [LARGE SCALE GENOMIC DNA]</scope>
</reference>
<dbReference type="EMBL" id="FZMP01000036">
    <property type="protein sequence ID" value="SNQ59730.1"/>
    <property type="molecule type" value="Genomic_DNA"/>
</dbReference>
<keyword evidence="3" id="KW-1185">Reference proteome</keyword>
<evidence type="ECO:0000256" key="1">
    <source>
        <dbReference type="SAM" id="Phobius"/>
    </source>
</evidence>
<dbReference type="Proteomes" id="UP000218615">
    <property type="component" value="Unassembled WGS sequence"/>
</dbReference>
<dbReference type="RefSeq" id="WP_096204056.1">
    <property type="nucleotide sequence ID" value="NZ_FZMP01000036.1"/>
</dbReference>
<dbReference type="AlphaFoldDB" id="A0A284VKD7"/>
<evidence type="ECO:0000313" key="3">
    <source>
        <dbReference type="Proteomes" id="UP000218615"/>
    </source>
</evidence>
<keyword evidence="1" id="KW-0812">Transmembrane</keyword>
<feature type="transmembrane region" description="Helical" evidence="1">
    <location>
        <begin position="209"/>
        <end position="229"/>
    </location>
</feature>
<proteinExistence type="predicted"/>
<organism evidence="2 3">
    <name type="scientific">Candidatus Methanoperedens nitratireducens</name>
    <dbReference type="NCBI Taxonomy" id="1392998"/>
    <lineage>
        <taxon>Archaea</taxon>
        <taxon>Methanobacteriati</taxon>
        <taxon>Methanobacteriota</taxon>
        <taxon>Stenosarchaea group</taxon>
        <taxon>Methanomicrobia</taxon>
        <taxon>Methanosarcinales</taxon>
        <taxon>ANME-2 cluster</taxon>
        <taxon>Candidatus Methanoperedentaceae</taxon>
        <taxon>Candidatus Methanoperedens</taxon>
    </lineage>
</organism>
<keyword evidence="1" id="KW-1133">Transmembrane helix</keyword>
<name>A0A284VKD7_9EURY</name>
<gene>
    <name evidence="2" type="ORF">MNV_1300006</name>
</gene>
<evidence type="ECO:0000313" key="2">
    <source>
        <dbReference type="EMBL" id="SNQ59730.1"/>
    </source>
</evidence>
<feature type="transmembrane region" description="Helical" evidence="1">
    <location>
        <begin position="72"/>
        <end position="94"/>
    </location>
</feature>
<protein>
    <submittedName>
        <fullName evidence="2">Uncharacterized protein</fullName>
    </submittedName>
</protein>